<comment type="caution">
    <text evidence="2">The sequence shown here is derived from an EMBL/GenBank/DDBJ whole genome shotgun (WGS) entry which is preliminary data.</text>
</comment>
<sequence>MYMERTAARSTRQPVLPPSPNKQSYRQRHQHSSVGKLAVGQAIRTTHRTAPQPLVEHPQFDTPRACLDWQQHDSPRRVSMGLPVVVPTLAGGRVLSDPAPGVVQLVAPRRDGYLSLLTTLIAPLGTATPDYQTRSSDAISTSWGMLADRHASPFSPPLHWPRYQGQVPSRVPDDGIMPLHKLISVLRLPRPNLDAVTRLCLPKEAYQEISPVIMLTANKGRTAVCAWPTKVACLR</sequence>
<accession>A0A8H5Z9S6</accession>
<feature type="region of interest" description="Disordered" evidence="1">
    <location>
        <begin position="1"/>
        <end position="34"/>
    </location>
</feature>
<gene>
    <name evidence="2" type="ORF">GGP41_002842</name>
</gene>
<dbReference type="Proteomes" id="UP000624244">
    <property type="component" value="Unassembled WGS sequence"/>
</dbReference>
<evidence type="ECO:0000313" key="2">
    <source>
        <dbReference type="EMBL" id="KAF5844294.1"/>
    </source>
</evidence>
<evidence type="ECO:0000313" key="3">
    <source>
        <dbReference type="Proteomes" id="UP000624244"/>
    </source>
</evidence>
<name>A0A8H5Z9S6_COCSA</name>
<proteinExistence type="predicted"/>
<evidence type="ECO:0000256" key="1">
    <source>
        <dbReference type="SAM" id="MobiDB-lite"/>
    </source>
</evidence>
<dbReference type="AlphaFoldDB" id="A0A8H5Z9S6"/>
<dbReference type="EMBL" id="WNKQ01000025">
    <property type="protein sequence ID" value="KAF5844294.1"/>
    <property type="molecule type" value="Genomic_DNA"/>
</dbReference>
<protein>
    <submittedName>
        <fullName evidence="2">Uncharacterized protein</fullName>
    </submittedName>
</protein>
<organism evidence="2 3">
    <name type="scientific">Cochliobolus sativus</name>
    <name type="common">Common root rot and spot blotch fungus</name>
    <name type="synonym">Bipolaris sorokiniana</name>
    <dbReference type="NCBI Taxonomy" id="45130"/>
    <lineage>
        <taxon>Eukaryota</taxon>
        <taxon>Fungi</taxon>
        <taxon>Dikarya</taxon>
        <taxon>Ascomycota</taxon>
        <taxon>Pezizomycotina</taxon>
        <taxon>Dothideomycetes</taxon>
        <taxon>Pleosporomycetidae</taxon>
        <taxon>Pleosporales</taxon>
        <taxon>Pleosporineae</taxon>
        <taxon>Pleosporaceae</taxon>
        <taxon>Bipolaris</taxon>
    </lineage>
</organism>
<reference evidence="2" key="1">
    <citation type="submission" date="2019-11" db="EMBL/GenBank/DDBJ databases">
        <title>Bipolaris sorokiniana Genome sequencing.</title>
        <authorList>
            <person name="Wang H."/>
        </authorList>
    </citation>
    <scope>NUCLEOTIDE SEQUENCE</scope>
</reference>